<evidence type="ECO:0000313" key="7">
    <source>
        <dbReference type="Proteomes" id="UP000678393"/>
    </source>
</evidence>
<evidence type="ECO:0000259" key="5">
    <source>
        <dbReference type="PROSITE" id="PS50213"/>
    </source>
</evidence>
<evidence type="ECO:0000256" key="2">
    <source>
        <dbReference type="ARBA" id="ARBA00023136"/>
    </source>
</evidence>
<protein>
    <recommendedName>
        <fullName evidence="5">FAS1 domain-containing protein</fullName>
    </recommendedName>
</protein>
<comment type="subcellular location">
    <subcellularLocation>
        <location evidence="1">Membrane</location>
    </subcellularLocation>
</comment>
<evidence type="ECO:0000256" key="3">
    <source>
        <dbReference type="ARBA" id="ARBA00023157"/>
    </source>
</evidence>
<reference evidence="6" key="1">
    <citation type="submission" date="2021-04" db="EMBL/GenBank/DDBJ databases">
        <authorList>
            <consortium name="Molecular Ecology Group"/>
        </authorList>
    </citation>
    <scope>NUCLEOTIDE SEQUENCE</scope>
</reference>
<dbReference type="PANTHER" id="PTHR24038">
    <property type="entry name" value="STABILIN"/>
    <property type="match status" value="1"/>
</dbReference>
<name>A0A8S3YNF6_9EUPU</name>
<keyword evidence="3" id="KW-1015">Disulfide bond</keyword>
<comment type="caution">
    <text evidence="6">The sequence shown here is derived from an EMBL/GenBank/DDBJ whole genome shotgun (WGS) entry which is preliminary data.</text>
</comment>
<dbReference type="AlphaFoldDB" id="A0A8S3YNF6"/>
<dbReference type="InterPro" id="IPR000782">
    <property type="entry name" value="FAS1_domain"/>
</dbReference>
<dbReference type="OrthoDB" id="286301at2759"/>
<dbReference type="Pfam" id="PF02469">
    <property type="entry name" value="Fasciclin"/>
    <property type="match status" value="1"/>
</dbReference>
<feature type="non-terminal residue" evidence="6">
    <location>
        <position position="233"/>
    </location>
</feature>
<gene>
    <name evidence="6" type="ORF">CUNI_LOCUS1454</name>
</gene>
<feature type="non-terminal residue" evidence="6">
    <location>
        <position position="1"/>
    </location>
</feature>
<dbReference type="PROSITE" id="PS50213">
    <property type="entry name" value="FAS1"/>
    <property type="match status" value="1"/>
</dbReference>
<dbReference type="PANTHER" id="PTHR24038:SF11">
    <property type="entry name" value="INTEGRIN BETA-LIKE PROTEIN E"/>
    <property type="match status" value="1"/>
</dbReference>
<dbReference type="SUPFAM" id="SSF82153">
    <property type="entry name" value="FAS1 domain"/>
    <property type="match status" value="1"/>
</dbReference>
<evidence type="ECO:0000256" key="4">
    <source>
        <dbReference type="ARBA" id="ARBA00023180"/>
    </source>
</evidence>
<evidence type="ECO:0000313" key="6">
    <source>
        <dbReference type="EMBL" id="CAG5115896.1"/>
    </source>
</evidence>
<keyword evidence="4" id="KW-0325">Glycoprotein</keyword>
<keyword evidence="2" id="KW-0472">Membrane</keyword>
<dbReference type="Gene3D" id="2.30.180.10">
    <property type="entry name" value="FAS1 domain"/>
    <property type="match status" value="1"/>
</dbReference>
<feature type="domain" description="FAS1" evidence="5">
    <location>
        <begin position="54"/>
        <end position="188"/>
    </location>
</feature>
<dbReference type="GO" id="GO:0016020">
    <property type="term" value="C:membrane"/>
    <property type="evidence" value="ECO:0007669"/>
    <property type="project" value="UniProtKB-SubCell"/>
</dbReference>
<proteinExistence type="predicted"/>
<accession>A0A8S3YNF6</accession>
<keyword evidence="7" id="KW-1185">Reference proteome</keyword>
<dbReference type="EMBL" id="CAJHNH020000180">
    <property type="protein sequence ID" value="CAG5115896.1"/>
    <property type="molecule type" value="Genomic_DNA"/>
</dbReference>
<sequence>ENDTFWNYYYKLTYGSACTEKSKIIARDIVASNGDIHLISDVMGLKDNQFEDSKETVMDLIKHQPDYSTMYSMIRAANLSEMFSQPNITVLITNNRAWTTLSLHDQNYLATDKDGLAKLAVILKLHIFPGVIDVTDLINLQTMKSFANIQFKVHVSLQGQIQLNSDVNIIRANIPIRSGLCHQVDKVTVPSYLKPFMTNICEANEKELVDGPCILCGARLPCPWSTDKPTVRL</sequence>
<evidence type="ECO:0000256" key="1">
    <source>
        <dbReference type="ARBA" id="ARBA00004370"/>
    </source>
</evidence>
<organism evidence="6 7">
    <name type="scientific">Candidula unifasciata</name>
    <dbReference type="NCBI Taxonomy" id="100452"/>
    <lineage>
        <taxon>Eukaryota</taxon>
        <taxon>Metazoa</taxon>
        <taxon>Spiralia</taxon>
        <taxon>Lophotrochozoa</taxon>
        <taxon>Mollusca</taxon>
        <taxon>Gastropoda</taxon>
        <taxon>Heterobranchia</taxon>
        <taxon>Euthyneura</taxon>
        <taxon>Panpulmonata</taxon>
        <taxon>Eupulmonata</taxon>
        <taxon>Stylommatophora</taxon>
        <taxon>Helicina</taxon>
        <taxon>Helicoidea</taxon>
        <taxon>Geomitridae</taxon>
        <taxon>Candidula</taxon>
    </lineage>
</organism>
<dbReference type="Proteomes" id="UP000678393">
    <property type="component" value="Unassembled WGS sequence"/>
</dbReference>
<dbReference type="InterPro" id="IPR036378">
    <property type="entry name" value="FAS1_dom_sf"/>
</dbReference>
<dbReference type="SMART" id="SM00554">
    <property type="entry name" value="FAS1"/>
    <property type="match status" value="1"/>
</dbReference>